<accession>A0A383EU35</accession>
<evidence type="ECO:0008006" key="4">
    <source>
        <dbReference type="Google" id="ProtNLM"/>
    </source>
</evidence>
<keyword evidence="1" id="KW-0808">Transferase</keyword>
<dbReference type="InterPro" id="IPR034683">
    <property type="entry name" value="IspD/TarI"/>
</dbReference>
<dbReference type="Gene3D" id="3.90.550.10">
    <property type="entry name" value="Spore Coat Polysaccharide Biosynthesis Protein SpsA, Chain A"/>
    <property type="match status" value="1"/>
</dbReference>
<evidence type="ECO:0000256" key="1">
    <source>
        <dbReference type="ARBA" id="ARBA00022679"/>
    </source>
</evidence>
<name>A0A383EU35_9ZZZZ</name>
<feature type="non-terminal residue" evidence="3">
    <location>
        <position position="34"/>
    </location>
</feature>
<evidence type="ECO:0000313" key="3">
    <source>
        <dbReference type="EMBL" id="SVE59578.1"/>
    </source>
</evidence>
<sequence>MTSAVIVAAGRGARMETGQDKLFLEVAGLPVVGH</sequence>
<dbReference type="SUPFAM" id="SSF53448">
    <property type="entry name" value="Nucleotide-diphospho-sugar transferases"/>
    <property type="match status" value="1"/>
</dbReference>
<dbReference type="Pfam" id="PF01128">
    <property type="entry name" value="IspD"/>
    <property type="match status" value="1"/>
</dbReference>
<organism evidence="3">
    <name type="scientific">marine metagenome</name>
    <dbReference type="NCBI Taxonomy" id="408172"/>
    <lineage>
        <taxon>unclassified sequences</taxon>
        <taxon>metagenomes</taxon>
        <taxon>ecological metagenomes</taxon>
    </lineage>
</organism>
<gene>
    <name evidence="3" type="ORF">METZ01_LOCUS512432</name>
</gene>
<dbReference type="AlphaFoldDB" id="A0A383EU35"/>
<proteinExistence type="predicted"/>
<reference evidence="3" key="1">
    <citation type="submission" date="2018-05" db="EMBL/GenBank/DDBJ databases">
        <authorList>
            <person name="Lanie J.A."/>
            <person name="Ng W.-L."/>
            <person name="Kazmierczak K.M."/>
            <person name="Andrzejewski T.M."/>
            <person name="Davidsen T.M."/>
            <person name="Wayne K.J."/>
            <person name="Tettelin H."/>
            <person name="Glass J.I."/>
            <person name="Rusch D."/>
            <person name="Podicherti R."/>
            <person name="Tsui H.-C.T."/>
            <person name="Winkler M.E."/>
        </authorList>
    </citation>
    <scope>NUCLEOTIDE SEQUENCE</scope>
</reference>
<dbReference type="InterPro" id="IPR029044">
    <property type="entry name" value="Nucleotide-diphossugar_trans"/>
</dbReference>
<protein>
    <recommendedName>
        <fullName evidence="4">MobA-like NTP transferase domain-containing protein</fullName>
    </recommendedName>
</protein>
<keyword evidence="2" id="KW-0548">Nucleotidyltransferase</keyword>
<dbReference type="EMBL" id="UINC01228319">
    <property type="protein sequence ID" value="SVE59578.1"/>
    <property type="molecule type" value="Genomic_DNA"/>
</dbReference>
<dbReference type="GO" id="GO:0070567">
    <property type="term" value="F:cytidylyltransferase activity"/>
    <property type="evidence" value="ECO:0007669"/>
    <property type="project" value="InterPro"/>
</dbReference>
<evidence type="ECO:0000256" key="2">
    <source>
        <dbReference type="ARBA" id="ARBA00022695"/>
    </source>
</evidence>